<dbReference type="GO" id="GO:0005886">
    <property type="term" value="C:plasma membrane"/>
    <property type="evidence" value="ECO:0007669"/>
    <property type="project" value="TreeGrafter"/>
</dbReference>
<comment type="caution">
    <text evidence="5">The sequence shown here is derived from an EMBL/GenBank/DDBJ whole genome shotgun (WGS) entry which is preliminary data.</text>
</comment>
<evidence type="ECO:0000313" key="5">
    <source>
        <dbReference type="EMBL" id="KAJ4006344.1"/>
    </source>
</evidence>
<organism evidence="5 6">
    <name type="scientific">Fusarium irregulare</name>
    <dbReference type="NCBI Taxonomy" id="2494466"/>
    <lineage>
        <taxon>Eukaryota</taxon>
        <taxon>Fungi</taxon>
        <taxon>Dikarya</taxon>
        <taxon>Ascomycota</taxon>
        <taxon>Pezizomycotina</taxon>
        <taxon>Sordariomycetes</taxon>
        <taxon>Hypocreomycetidae</taxon>
        <taxon>Hypocreales</taxon>
        <taxon>Nectriaceae</taxon>
        <taxon>Fusarium</taxon>
        <taxon>Fusarium incarnatum-equiseti species complex</taxon>
    </lineage>
</organism>
<name>A0A9W8U5U2_9HYPO</name>
<dbReference type="GO" id="GO:0030674">
    <property type="term" value="F:protein-macromolecule adaptor activity"/>
    <property type="evidence" value="ECO:0007669"/>
    <property type="project" value="TreeGrafter"/>
</dbReference>
<comment type="similarity">
    <text evidence="1">Belongs to the arrestin family.</text>
</comment>
<feature type="domain" description="Arrestin C-terminal-like" evidence="4">
    <location>
        <begin position="78"/>
        <end position="210"/>
    </location>
</feature>
<dbReference type="GO" id="GO:0005829">
    <property type="term" value="C:cytosol"/>
    <property type="evidence" value="ECO:0007669"/>
    <property type="project" value="TreeGrafter"/>
</dbReference>
<dbReference type="GO" id="GO:0070086">
    <property type="term" value="P:ubiquitin-dependent endocytosis"/>
    <property type="evidence" value="ECO:0007669"/>
    <property type="project" value="TreeGrafter"/>
</dbReference>
<dbReference type="GO" id="GO:0031625">
    <property type="term" value="F:ubiquitin protein ligase binding"/>
    <property type="evidence" value="ECO:0007669"/>
    <property type="project" value="TreeGrafter"/>
</dbReference>
<evidence type="ECO:0000313" key="6">
    <source>
        <dbReference type="Proteomes" id="UP001152130"/>
    </source>
</evidence>
<dbReference type="Pfam" id="PF00339">
    <property type="entry name" value="Arrestin_N"/>
    <property type="match status" value="1"/>
</dbReference>
<dbReference type="PANTHER" id="PTHR11188">
    <property type="entry name" value="ARRESTIN DOMAIN CONTAINING PROTEIN"/>
    <property type="match status" value="1"/>
</dbReference>
<dbReference type="Gene3D" id="2.60.40.640">
    <property type="match status" value="1"/>
</dbReference>
<sequence length="338" mass="38115">MILSAGNYEWPFELVLPGDTPESLEGISDAGITYTLRATINRGKLARHITCTKRLRIIRTLAPTALEFMHSVSVEQTWVNKVDYSISIPSKAVTFGSSVPLEIRLTPLAKGIDLQRIVVKLVEFHEFSMHSRHYVYTREHKSQREVTHWDIDVTTEQYWHDNIEETNQEGWVIKQALELPKTLAECSQDIDAHGIKLDLGIPIYIFISPLVNLDNQGNMTNQSPSTVDQENEFVGPPLYGAHVLDQLYSTLETLQAPVQNTQPDSIDTDTEQNRTRLEPGRIDNSQACPSRSSSESVSTDSGDLLELSRVPTYRTALRAPSQCHNQPPGYEDTTIYNH</sequence>
<dbReference type="Proteomes" id="UP001152130">
    <property type="component" value="Unassembled WGS sequence"/>
</dbReference>
<dbReference type="PANTHER" id="PTHR11188:SF17">
    <property type="entry name" value="FI21816P1"/>
    <property type="match status" value="1"/>
</dbReference>
<evidence type="ECO:0000256" key="2">
    <source>
        <dbReference type="ARBA" id="ARBA00038766"/>
    </source>
</evidence>
<dbReference type="InterPro" id="IPR011021">
    <property type="entry name" value="Arrestin-like_N"/>
</dbReference>
<accession>A0A9W8U5U2</accession>
<feature type="compositionally biased region" description="Basic and acidic residues" evidence="3">
    <location>
        <begin position="271"/>
        <end position="281"/>
    </location>
</feature>
<dbReference type="InterPro" id="IPR014752">
    <property type="entry name" value="Arrestin-like_C"/>
</dbReference>
<dbReference type="AlphaFoldDB" id="A0A9W8U5U2"/>
<dbReference type="InterPro" id="IPR050357">
    <property type="entry name" value="Arrestin_domain-protein"/>
</dbReference>
<evidence type="ECO:0000256" key="3">
    <source>
        <dbReference type="SAM" id="MobiDB-lite"/>
    </source>
</evidence>
<feature type="region of interest" description="Disordered" evidence="3">
    <location>
        <begin position="258"/>
        <end position="306"/>
    </location>
</feature>
<dbReference type="EMBL" id="JAPDHF010000019">
    <property type="protein sequence ID" value="KAJ4006344.1"/>
    <property type="molecule type" value="Genomic_DNA"/>
</dbReference>
<dbReference type="SMART" id="SM01017">
    <property type="entry name" value="Arrestin_C"/>
    <property type="match status" value="1"/>
</dbReference>
<evidence type="ECO:0000259" key="4">
    <source>
        <dbReference type="SMART" id="SM01017"/>
    </source>
</evidence>
<proteinExistence type="inferred from homology"/>
<feature type="compositionally biased region" description="Low complexity" evidence="3">
    <location>
        <begin position="290"/>
        <end position="301"/>
    </location>
</feature>
<reference evidence="5" key="1">
    <citation type="submission" date="2022-10" db="EMBL/GenBank/DDBJ databases">
        <title>Fusarium specimens isolated from Avocado Roots.</title>
        <authorList>
            <person name="Stajich J."/>
            <person name="Roper C."/>
            <person name="Heimlech-Rivalta G."/>
        </authorList>
    </citation>
    <scope>NUCLEOTIDE SEQUENCE</scope>
    <source>
        <strain evidence="5">CF00143</strain>
    </source>
</reference>
<comment type="subunit">
    <text evidence="2">Interacts with hulA.</text>
</comment>
<evidence type="ECO:0000256" key="1">
    <source>
        <dbReference type="ARBA" id="ARBA00005298"/>
    </source>
</evidence>
<protein>
    <recommendedName>
        <fullName evidence="4">Arrestin C-terminal-like domain-containing protein</fullName>
    </recommendedName>
</protein>
<gene>
    <name evidence="5" type="ORF">NW766_010422</name>
</gene>
<keyword evidence="6" id="KW-1185">Reference proteome</keyword>
<dbReference type="Pfam" id="PF02752">
    <property type="entry name" value="Arrestin_C"/>
    <property type="match status" value="1"/>
</dbReference>
<dbReference type="InterPro" id="IPR011022">
    <property type="entry name" value="Arrestin_C-like"/>
</dbReference>